<dbReference type="AlphaFoldDB" id="A0A545TK38"/>
<dbReference type="GO" id="GO:0016706">
    <property type="term" value="F:2-oxoglutarate-dependent dioxygenase activity"/>
    <property type="evidence" value="ECO:0007669"/>
    <property type="project" value="UniProtKB-ARBA"/>
</dbReference>
<dbReference type="GO" id="GO:0017000">
    <property type="term" value="P:antibiotic biosynthetic process"/>
    <property type="evidence" value="ECO:0007669"/>
    <property type="project" value="UniProtKB-KW"/>
</dbReference>
<dbReference type="Gene3D" id="3.60.130.10">
    <property type="entry name" value="Clavaminate synthase-like"/>
    <property type="match status" value="1"/>
</dbReference>
<keyword evidence="3" id="KW-0045">Antibiotic biosynthesis</keyword>
<dbReference type="OrthoDB" id="9803968at2"/>
<keyword evidence="5" id="KW-0223">Dioxygenase</keyword>
<dbReference type="InterPro" id="IPR003819">
    <property type="entry name" value="TauD/TfdA-like"/>
</dbReference>
<dbReference type="InterPro" id="IPR042098">
    <property type="entry name" value="TauD-like_sf"/>
</dbReference>
<comment type="caution">
    <text evidence="5">The sequence shown here is derived from an EMBL/GenBank/DDBJ whole genome shotgun (WGS) entry which is preliminary data.</text>
</comment>
<name>A0A545TK38_9GAMM</name>
<organism evidence="5 6">
    <name type="scientific">Aliikangiella marina</name>
    <dbReference type="NCBI Taxonomy" id="1712262"/>
    <lineage>
        <taxon>Bacteria</taxon>
        <taxon>Pseudomonadati</taxon>
        <taxon>Pseudomonadota</taxon>
        <taxon>Gammaproteobacteria</taxon>
        <taxon>Oceanospirillales</taxon>
        <taxon>Pleioneaceae</taxon>
        <taxon>Aliikangiella</taxon>
    </lineage>
</organism>
<dbReference type="Proteomes" id="UP000317839">
    <property type="component" value="Unassembled WGS sequence"/>
</dbReference>
<keyword evidence="6" id="KW-1185">Reference proteome</keyword>
<keyword evidence="2" id="KW-0560">Oxidoreductase</keyword>
<evidence type="ECO:0000256" key="1">
    <source>
        <dbReference type="ARBA" id="ARBA00001954"/>
    </source>
</evidence>
<evidence type="ECO:0000256" key="2">
    <source>
        <dbReference type="ARBA" id="ARBA00023002"/>
    </source>
</evidence>
<evidence type="ECO:0000256" key="3">
    <source>
        <dbReference type="ARBA" id="ARBA00023194"/>
    </source>
</evidence>
<dbReference type="PANTHER" id="PTHR10696:SF56">
    <property type="entry name" value="TAUD_TFDA-LIKE DOMAIN-CONTAINING PROTEIN"/>
    <property type="match status" value="1"/>
</dbReference>
<dbReference type="Pfam" id="PF02668">
    <property type="entry name" value="TauD"/>
    <property type="match status" value="1"/>
</dbReference>
<proteinExistence type="predicted"/>
<evidence type="ECO:0000313" key="6">
    <source>
        <dbReference type="Proteomes" id="UP000317839"/>
    </source>
</evidence>
<feature type="domain" description="TauD/TfdA-like" evidence="4">
    <location>
        <begin position="30"/>
        <end position="317"/>
    </location>
</feature>
<comment type="cofactor">
    <cofactor evidence="1">
        <name>Fe(2+)</name>
        <dbReference type="ChEBI" id="CHEBI:29033"/>
    </cofactor>
</comment>
<dbReference type="PANTHER" id="PTHR10696">
    <property type="entry name" value="GAMMA-BUTYROBETAINE HYDROXYLASE-RELATED"/>
    <property type="match status" value="1"/>
</dbReference>
<gene>
    <name evidence="5" type="ORF">FLL45_05340</name>
</gene>
<dbReference type="SUPFAM" id="SSF51197">
    <property type="entry name" value="Clavaminate synthase-like"/>
    <property type="match status" value="1"/>
</dbReference>
<reference evidence="5 6" key="1">
    <citation type="submission" date="2019-06" db="EMBL/GenBank/DDBJ databases">
        <title>Draft genome of Aliikangiella marina GYP-15.</title>
        <authorList>
            <person name="Wang G."/>
        </authorList>
    </citation>
    <scope>NUCLEOTIDE SEQUENCE [LARGE SCALE GENOMIC DNA]</scope>
    <source>
        <strain evidence="5 6">GYP-15</strain>
    </source>
</reference>
<dbReference type="InterPro" id="IPR050411">
    <property type="entry name" value="AlphaKG_dependent_hydroxylases"/>
</dbReference>
<protein>
    <submittedName>
        <fullName evidence="5">TauD/TfdA family dioxygenase</fullName>
    </submittedName>
</protein>
<sequence>MQNTIDNTVKKLEKLGGESILLPVDVAAGELNTWLQSNTESIKTLLNSYGAVVIRKLPIQGSKKLERVLTTLFDDKLLEYNYRSTPRTKMRGRIYTSSEYHPEETIGLHNENAYSNEWAMQIAFYCVKPAEVGGATPIADSRKVYQAIPAEIREEFERKKLLYVRNYGDIDLPWQEVFQTNDRKEVEEFCSNNAINFEWRGDNDLRTSQLAGAAYNHPKTMEKVWFNQAHLFHVSSLGEDNEKSLLDTFEKDNLPRNVYFGNGDEIDADMLNIIRKAYEQNMITFDWHEGDLMLLDNMLFSHGRQPYSGSRRVLVGMAGVMNASLLTN</sequence>
<evidence type="ECO:0000259" key="4">
    <source>
        <dbReference type="Pfam" id="PF02668"/>
    </source>
</evidence>
<dbReference type="EMBL" id="VIKR01000001">
    <property type="protein sequence ID" value="TQV77593.1"/>
    <property type="molecule type" value="Genomic_DNA"/>
</dbReference>
<accession>A0A545TK38</accession>
<evidence type="ECO:0000313" key="5">
    <source>
        <dbReference type="EMBL" id="TQV77593.1"/>
    </source>
</evidence>